<reference evidence="1 2" key="1">
    <citation type="submission" date="2023-03" db="EMBL/GenBank/DDBJ databases">
        <title>High-quality genome of Scylla paramamosain provides insights in environmental adaptation.</title>
        <authorList>
            <person name="Zhang L."/>
        </authorList>
    </citation>
    <scope>NUCLEOTIDE SEQUENCE [LARGE SCALE GENOMIC DNA]</scope>
    <source>
        <strain evidence="1">LZ_2023a</strain>
        <tissue evidence="1">Muscle</tissue>
    </source>
</reference>
<gene>
    <name evidence="1" type="ORF">O3P69_001825</name>
</gene>
<comment type="caution">
    <text evidence="1">The sequence shown here is derived from an EMBL/GenBank/DDBJ whole genome shotgun (WGS) entry which is preliminary data.</text>
</comment>
<sequence length="66" mass="7069">MVVAAAAVVVVGPLRLSTTTSLVPLSFLSVLDTTTTTTTTTRDASRPVSRRCTMTFPEAFPDLQRL</sequence>
<evidence type="ECO:0000313" key="2">
    <source>
        <dbReference type="Proteomes" id="UP001487740"/>
    </source>
</evidence>
<name>A0AAW0V3T5_SCYPA</name>
<keyword evidence="2" id="KW-1185">Reference proteome</keyword>
<organism evidence="1 2">
    <name type="scientific">Scylla paramamosain</name>
    <name type="common">Mud crab</name>
    <dbReference type="NCBI Taxonomy" id="85552"/>
    <lineage>
        <taxon>Eukaryota</taxon>
        <taxon>Metazoa</taxon>
        <taxon>Ecdysozoa</taxon>
        <taxon>Arthropoda</taxon>
        <taxon>Crustacea</taxon>
        <taxon>Multicrustacea</taxon>
        <taxon>Malacostraca</taxon>
        <taxon>Eumalacostraca</taxon>
        <taxon>Eucarida</taxon>
        <taxon>Decapoda</taxon>
        <taxon>Pleocyemata</taxon>
        <taxon>Brachyura</taxon>
        <taxon>Eubrachyura</taxon>
        <taxon>Portunoidea</taxon>
        <taxon>Portunidae</taxon>
        <taxon>Portuninae</taxon>
        <taxon>Scylla</taxon>
    </lineage>
</organism>
<dbReference type="AlphaFoldDB" id="A0AAW0V3T5"/>
<protein>
    <recommendedName>
        <fullName evidence="3">Secreted protein</fullName>
    </recommendedName>
</protein>
<proteinExistence type="predicted"/>
<accession>A0AAW0V3T5</accession>
<dbReference type="EMBL" id="JARAKH010000003">
    <property type="protein sequence ID" value="KAK8405525.1"/>
    <property type="molecule type" value="Genomic_DNA"/>
</dbReference>
<evidence type="ECO:0000313" key="1">
    <source>
        <dbReference type="EMBL" id="KAK8405525.1"/>
    </source>
</evidence>
<dbReference type="Proteomes" id="UP001487740">
    <property type="component" value="Unassembled WGS sequence"/>
</dbReference>
<evidence type="ECO:0008006" key="3">
    <source>
        <dbReference type="Google" id="ProtNLM"/>
    </source>
</evidence>